<feature type="chain" id="PRO_5044745498" evidence="8">
    <location>
        <begin position="25"/>
        <end position="88"/>
    </location>
</feature>
<name>A0ABC8YP27_9POAL</name>
<evidence type="ECO:0000313" key="9">
    <source>
        <dbReference type="EMBL" id="CAL4947390.1"/>
    </source>
</evidence>
<dbReference type="GO" id="GO:0005576">
    <property type="term" value="C:extracellular region"/>
    <property type="evidence" value="ECO:0007669"/>
    <property type="project" value="UniProtKB-SubCell"/>
</dbReference>
<dbReference type="EMBL" id="OZ075127">
    <property type="protein sequence ID" value="CAL4947390.1"/>
    <property type="molecule type" value="Genomic_DNA"/>
</dbReference>
<evidence type="ECO:0000256" key="4">
    <source>
        <dbReference type="ARBA" id="ARBA00022729"/>
    </source>
</evidence>
<accession>A0ABC8YP27</accession>
<dbReference type="AlphaFoldDB" id="A0ABC8YP27"/>
<proteinExistence type="inferred from homology"/>
<keyword evidence="6" id="KW-0379">Hydroxylation</keyword>
<dbReference type="PANTHER" id="PTHR33869">
    <property type="entry name" value="CLAVATA3/ESR (CLE)-RELATED PROTEIN 3"/>
    <property type="match status" value="1"/>
</dbReference>
<sequence length="88" mass="8691">MARIGTAHLFVIALLLAAVVCSDSARVLRENPPAAQLPAAAAGGHGEVAAEMAVPAGQGQSRGVGTAAAAAVHESKRLSPGGPDPQHH</sequence>
<dbReference type="PANTHER" id="PTHR33869:SF34">
    <property type="entry name" value="OS01G0673400 PROTEIN"/>
    <property type="match status" value="1"/>
</dbReference>
<organism evidence="9 10">
    <name type="scientific">Urochloa decumbens</name>
    <dbReference type="NCBI Taxonomy" id="240449"/>
    <lineage>
        <taxon>Eukaryota</taxon>
        <taxon>Viridiplantae</taxon>
        <taxon>Streptophyta</taxon>
        <taxon>Embryophyta</taxon>
        <taxon>Tracheophyta</taxon>
        <taxon>Spermatophyta</taxon>
        <taxon>Magnoliopsida</taxon>
        <taxon>Liliopsida</taxon>
        <taxon>Poales</taxon>
        <taxon>Poaceae</taxon>
        <taxon>PACMAD clade</taxon>
        <taxon>Panicoideae</taxon>
        <taxon>Panicodae</taxon>
        <taxon>Paniceae</taxon>
        <taxon>Melinidinae</taxon>
        <taxon>Urochloa</taxon>
    </lineage>
</organism>
<evidence type="ECO:0000256" key="7">
    <source>
        <dbReference type="SAM" id="MobiDB-lite"/>
    </source>
</evidence>
<comment type="subcellular location">
    <subcellularLocation>
        <location evidence="1">Secreted</location>
    </subcellularLocation>
</comment>
<keyword evidence="4 8" id="KW-0732">Signal</keyword>
<gene>
    <name evidence="9" type="ORF">URODEC1_LOCUS36727</name>
</gene>
<dbReference type="Proteomes" id="UP001497457">
    <property type="component" value="Chromosome 17b"/>
</dbReference>
<evidence type="ECO:0000313" key="10">
    <source>
        <dbReference type="Proteomes" id="UP001497457"/>
    </source>
</evidence>
<dbReference type="InterPro" id="IPR039616">
    <property type="entry name" value="CLE1-4"/>
</dbReference>
<protein>
    <submittedName>
        <fullName evidence="9">Uncharacterized protein</fullName>
    </submittedName>
</protein>
<keyword evidence="10" id="KW-1185">Reference proteome</keyword>
<reference evidence="9 10" key="2">
    <citation type="submission" date="2024-10" db="EMBL/GenBank/DDBJ databases">
        <authorList>
            <person name="Ryan C."/>
        </authorList>
    </citation>
    <scope>NUCLEOTIDE SEQUENCE [LARGE SCALE GENOMIC DNA]</scope>
</reference>
<evidence type="ECO:0000256" key="1">
    <source>
        <dbReference type="ARBA" id="ARBA00004613"/>
    </source>
</evidence>
<feature type="region of interest" description="Disordered" evidence="7">
    <location>
        <begin position="51"/>
        <end position="88"/>
    </location>
</feature>
<evidence type="ECO:0000256" key="5">
    <source>
        <dbReference type="ARBA" id="ARBA00023180"/>
    </source>
</evidence>
<evidence type="ECO:0000256" key="3">
    <source>
        <dbReference type="ARBA" id="ARBA00022525"/>
    </source>
</evidence>
<feature type="signal peptide" evidence="8">
    <location>
        <begin position="1"/>
        <end position="24"/>
    </location>
</feature>
<keyword evidence="5" id="KW-0325">Glycoprotein</keyword>
<evidence type="ECO:0000256" key="8">
    <source>
        <dbReference type="SAM" id="SignalP"/>
    </source>
</evidence>
<evidence type="ECO:0000256" key="6">
    <source>
        <dbReference type="ARBA" id="ARBA00023278"/>
    </source>
</evidence>
<reference evidence="10" key="1">
    <citation type="submission" date="2024-06" db="EMBL/GenBank/DDBJ databases">
        <authorList>
            <person name="Ryan C."/>
        </authorList>
    </citation>
    <scope>NUCLEOTIDE SEQUENCE [LARGE SCALE GENOMIC DNA]</scope>
</reference>
<evidence type="ECO:0000256" key="2">
    <source>
        <dbReference type="ARBA" id="ARBA00005416"/>
    </source>
</evidence>
<comment type="similarity">
    <text evidence="2">Belongs to the CLV3/ESR signal peptide family.</text>
</comment>
<keyword evidence="3" id="KW-0964">Secreted</keyword>